<evidence type="ECO:0000313" key="1">
    <source>
        <dbReference type="EMBL" id="EJJ07177.1"/>
    </source>
</evidence>
<dbReference type="Proteomes" id="UP000009036">
    <property type="component" value="Chromosome"/>
</dbReference>
<dbReference type="EMBL" id="AJGV01000067">
    <property type="protein sequence ID" value="EJJ07177.1"/>
    <property type="molecule type" value="Genomic_DNA"/>
</dbReference>
<protein>
    <submittedName>
        <fullName evidence="1">Uncharacterized protein</fullName>
    </submittedName>
</protein>
<dbReference type="KEGG" id="sauh:SU9_021885"/>
<reference evidence="2" key="2">
    <citation type="submission" date="2021-04" db="EMBL/GenBank/DDBJ databases">
        <authorList>
            <person name="Wen M.-L."/>
            <person name="Han X.-L."/>
            <person name="Xiong J."/>
        </authorList>
    </citation>
    <scope>NUCLEOTIDE SEQUENCE</scope>
    <source>
        <strain evidence="2">AGR0001</strain>
    </source>
</reference>
<evidence type="ECO:0000313" key="3">
    <source>
        <dbReference type="Proteomes" id="UP000009036"/>
    </source>
</evidence>
<dbReference type="AlphaFoldDB" id="J1S8K1"/>
<accession>J1S8K1</accession>
<organism evidence="1">
    <name type="scientific">Streptomyces auratus AGR0001</name>
    <dbReference type="NCBI Taxonomy" id="1160718"/>
    <lineage>
        <taxon>Bacteria</taxon>
        <taxon>Bacillati</taxon>
        <taxon>Actinomycetota</taxon>
        <taxon>Actinomycetes</taxon>
        <taxon>Kitasatosporales</taxon>
        <taxon>Streptomycetaceae</taxon>
        <taxon>Streptomyces</taxon>
    </lineage>
</organism>
<dbReference type="PATRIC" id="fig|1160718.3.peg.1971"/>
<gene>
    <name evidence="2" type="ORF">SU9_021885</name>
    <name evidence="1" type="ORF">SU9_09759</name>
</gene>
<dbReference type="RefSeq" id="WP_006603519.1">
    <property type="nucleotide sequence ID" value="NZ_CP072931.1"/>
</dbReference>
<dbReference type="HOGENOM" id="CLU_3104144_0_0_11"/>
<sequence>MGLTLLARKFPGARHVTKTRSDHNIQNNQPQLVIDAVREVVEKARGPQSGK</sequence>
<reference evidence="1" key="1">
    <citation type="journal article" date="2012" name="J. Bacteriol.">
        <title>Genome Sequence of Streptomyces auratus Strain AGR0001, a Phoslactomycin-Producing Actinomycete.</title>
        <authorList>
            <person name="Han X."/>
            <person name="Li M."/>
            <person name="Ding Z."/>
            <person name="Zhao J."/>
            <person name="Ji K."/>
            <person name="Wen M."/>
            <person name="Lu T."/>
        </authorList>
    </citation>
    <scope>NUCLEOTIDE SEQUENCE [LARGE SCALE GENOMIC DNA]</scope>
    <source>
        <strain evidence="1">AGR0001</strain>
    </source>
</reference>
<keyword evidence="3" id="KW-1185">Reference proteome</keyword>
<dbReference type="EMBL" id="CP072931">
    <property type="protein sequence ID" value="QTZ93772.1"/>
    <property type="molecule type" value="Genomic_DNA"/>
</dbReference>
<name>J1S8K1_9ACTN</name>
<dbReference type="STRING" id="1160718.SU9_09759"/>
<proteinExistence type="predicted"/>
<evidence type="ECO:0000313" key="2">
    <source>
        <dbReference type="EMBL" id="QTZ93772.1"/>
    </source>
</evidence>